<dbReference type="EMBL" id="JASCZI010152224">
    <property type="protein sequence ID" value="MED6175704.1"/>
    <property type="molecule type" value="Genomic_DNA"/>
</dbReference>
<comment type="caution">
    <text evidence="2">The sequence shown here is derived from an EMBL/GenBank/DDBJ whole genome shotgun (WGS) entry which is preliminary data.</text>
</comment>
<dbReference type="Proteomes" id="UP001341840">
    <property type="component" value="Unassembled WGS sequence"/>
</dbReference>
<keyword evidence="1" id="KW-1133">Transmembrane helix</keyword>
<gene>
    <name evidence="2" type="ORF">PIB30_080836</name>
</gene>
<organism evidence="2 3">
    <name type="scientific">Stylosanthes scabra</name>
    <dbReference type="NCBI Taxonomy" id="79078"/>
    <lineage>
        <taxon>Eukaryota</taxon>
        <taxon>Viridiplantae</taxon>
        <taxon>Streptophyta</taxon>
        <taxon>Embryophyta</taxon>
        <taxon>Tracheophyta</taxon>
        <taxon>Spermatophyta</taxon>
        <taxon>Magnoliopsida</taxon>
        <taxon>eudicotyledons</taxon>
        <taxon>Gunneridae</taxon>
        <taxon>Pentapetalae</taxon>
        <taxon>rosids</taxon>
        <taxon>fabids</taxon>
        <taxon>Fabales</taxon>
        <taxon>Fabaceae</taxon>
        <taxon>Papilionoideae</taxon>
        <taxon>50 kb inversion clade</taxon>
        <taxon>dalbergioids sensu lato</taxon>
        <taxon>Dalbergieae</taxon>
        <taxon>Pterocarpus clade</taxon>
        <taxon>Stylosanthes</taxon>
    </lineage>
</organism>
<feature type="non-terminal residue" evidence="2">
    <location>
        <position position="1"/>
    </location>
</feature>
<evidence type="ECO:0000313" key="2">
    <source>
        <dbReference type="EMBL" id="MED6175704.1"/>
    </source>
</evidence>
<evidence type="ECO:0000313" key="3">
    <source>
        <dbReference type="Proteomes" id="UP001341840"/>
    </source>
</evidence>
<reference evidence="2 3" key="1">
    <citation type="journal article" date="2023" name="Plants (Basel)">
        <title>Bridging the Gap: Combining Genomics and Transcriptomics Approaches to Understand Stylosanthes scabra, an Orphan Legume from the Brazilian Caatinga.</title>
        <authorList>
            <person name="Ferreira-Neto J.R.C."/>
            <person name="da Silva M.D."/>
            <person name="Binneck E."/>
            <person name="de Melo N.F."/>
            <person name="da Silva R.H."/>
            <person name="de Melo A.L.T.M."/>
            <person name="Pandolfi V."/>
            <person name="Bustamante F.O."/>
            <person name="Brasileiro-Vidal A.C."/>
            <person name="Benko-Iseppon A.M."/>
        </authorList>
    </citation>
    <scope>NUCLEOTIDE SEQUENCE [LARGE SCALE GENOMIC DNA]</scope>
    <source>
        <tissue evidence="2">Leaves</tissue>
    </source>
</reference>
<evidence type="ECO:0000256" key="1">
    <source>
        <dbReference type="SAM" id="Phobius"/>
    </source>
</evidence>
<feature type="transmembrane region" description="Helical" evidence="1">
    <location>
        <begin position="29"/>
        <end position="51"/>
    </location>
</feature>
<protein>
    <submittedName>
        <fullName evidence="2">Uncharacterized protein</fullName>
    </submittedName>
</protein>
<keyword evidence="3" id="KW-1185">Reference proteome</keyword>
<proteinExistence type="predicted"/>
<accession>A0ABU6VRE6</accession>
<keyword evidence="1" id="KW-0472">Membrane</keyword>
<keyword evidence="1" id="KW-0812">Transmembrane</keyword>
<name>A0ABU6VRE6_9FABA</name>
<sequence length="78" mass="8471">GPWKSAVRKPKPLICNWFNKNQFVFNRCYLSAALQNACHLILCFAAVVPAIMKNAAKPFSNAIIDGGWVTATKSFGGG</sequence>